<keyword evidence="5" id="KW-0472">Membrane</keyword>
<keyword evidence="5" id="KW-1133">Transmembrane helix</keyword>
<evidence type="ECO:0000256" key="1">
    <source>
        <dbReference type="ARBA" id="ARBA00022574"/>
    </source>
</evidence>
<feature type="transmembrane region" description="Helical" evidence="5">
    <location>
        <begin position="370"/>
        <end position="390"/>
    </location>
</feature>
<dbReference type="GO" id="GO:0043161">
    <property type="term" value="P:proteasome-mediated ubiquitin-dependent protein catabolic process"/>
    <property type="evidence" value="ECO:0007669"/>
    <property type="project" value="TreeGrafter"/>
</dbReference>
<feature type="transmembrane region" description="Helical" evidence="5">
    <location>
        <begin position="288"/>
        <end position="310"/>
    </location>
</feature>
<dbReference type="eggNOG" id="KOG0293">
    <property type="taxonomic scope" value="Eukaryota"/>
</dbReference>
<dbReference type="GO" id="GO:0034657">
    <property type="term" value="C:GID complex"/>
    <property type="evidence" value="ECO:0007669"/>
    <property type="project" value="TreeGrafter"/>
</dbReference>
<evidence type="ECO:0000313" key="6">
    <source>
        <dbReference type="EMBL" id="EAU89752.2"/>
    </source>
</evidence>
<dbReference type="HOGENOM" id="CLU_008849_0_0_1"/>
<evidence type="ECO:0000256" key="4">
    <source>
        <dbReference type="SAM" id="MobiDB-lite"/>
    </source>
</evidence>
<dbReference type="Proteomes" id="UP000001861">
    <property type="component" value="Unassembled WGS sequence"/>
</dbReference>
<organism evidence="6 7">
    <name type="scientific">Coprinopsis cinerea (strain Okayama-7 / 130 / ATCC MYA-4618 / FGSC 9003)</name>
    <name type="common">Inky cap fungus</name>
    <name type="synonym">Hormographiella aspergillata</name>
    <dbReference type="NCBI Taxonomy" id="240176"/>
    <lineage>
        <taxon>Eukaryota</taxon>
        <taxon>Fungi</taxon>
        <taxon>Dikarya</taxon>
        <taxon>Basidiomycota</taxon>
        <taxon>Agaricomycotina</taxon>
        <taxon>Agaricomycetes</taxon>
        <taxon>Agaricomycetidae</taxon>
        <taxon>Agaricales</taxon>
        <taxon>Agaricineae</taxon>
        <taxon>Psathyrellaceae</taxon>
        <taxon>Coprinopsis</taxon>
    </lineage>
</organism>
<feature type="region of interest" description="Disordered" evidence="4">
    <location>
        <begin position="605"/>
        <end position="647"/>
    </location>
</feature>
<dbReference type="InterPro" id="IPR001680">
    <property type="entry name" value="WD40_rpt"/>
</dbReference>
<reference evidence="6 7" key="1">
    <citation type="journal article" date="2010" name="Proc. Natl. Acad. Sci. U.S.A.">
        <title>Insights into evolution of multicellular fungi from the assembled chromosomes of the mushroom Coprinopsis cinerea (Coprinus cinereus).</title>
        <authorList>
            <person name="Stajich J.E."/>
            <person name="Wilke S.K."/>
            <person name="Ahren D."/>
            <person name="Au C.H."/>
            <person name="Birren B.W."/>
            <person name="Borodovsky M."/>
            <person name="Burns C."/>
            <person name="Canback B."/>
            <person name="Casselton L.A."/>
            <person name="Cheng C.K."/>
            <person name="Deng J."/>
            <person name="Dietrich F.S."/>
            <person name="Fargo D.C."/>
            <person name="Farman M.L."/>
            <person name="Gathman A.C."/>
            <person name="Goldberg J."/>
            <person name="Guigo R."/>
            <person name="Hoegger P.J."/>
            <person name="Hooker J.B."/>
            <person name="Huggins A."/>
            <person name="James T.Y."/>
            <person name="Kamada T."/>
            <person name="Kilaru S."/>
            <person name="Kodira C."/>
            <person name="Kues U."/>
            <person name="Kupfer D."/>
            <person name="Kwan H.S."/>
            <person name="Lomsadze A."/>
            <person name="Li W."/>
            <person name="Lilly W.W."/>
            <person name="Ma L.J."/>
            <person name="Mackey A.J."/>
            <person name="Manning G."/>
            <person name="Martin F."/>
            <person name="Muraguchi H."/>
            <person name="Natvig D.O."/>
            <person name="Palmerini H."/>
            <person name="Ramesh M.A."/>
            <person name="Rehmeyer C.J."/>
            <person name="Roe B.A."/>
            <person name="Shenoy N."/>
            <person name="Stanke M."/>
            <person name="Ter-Hovhannisyan V."/>
            <person name="Tunlid A."/>
            <person name="Velagapudi R."/>
            <person name="Vision T.J."/>
            <person name="Zeng Q."/>
            <person name="Zolan M.E."/>
            <person name="Pukkila P.J."/>
        </authorList>
    </citation>
    <scope>NUCLEOTIDE SEQUENCE [LARGE SCALE GENOMIC DNA]</scope>
    <source>
        <strain evidence="7">Okayama-7 / 130 / ATCC MYA-4618 / FGSC 9003</strain>
    </source>
</reference>
<evidence type="ECO:0000256" key="5">
    <source>
        <dbReference type="SAM" id="Phobius"/>
    </source>
</evidence>
<dbReference type="PANTHER" id="PTHR22838">
    <property type="entry name" value="WD REPEAT PROTEIN 26-RELATED"/>
    <property type="match status" value="1"/>
</dbReference>
<name>A8NBA7_COPC7</name>
<gene>
    <name evidence="6" type="ORF">CC1G_07477</name>
</gene>
<keyword evidence="2" id="KW-0677">Repeat</keyword>
<feature type="compositionally biased region" description="Low complexity" evidence="4">
    <location>
        <begin position="605"/>
        <end position="627"/>
    </location>
</feature>
<dbReference type="Gene3D" id="2.130.10.10">
    <property type="entry name" value="YVTN repeat-like/Quinoprotein amine dehydrogenase"/>
    <property type="match status" value="2"/>
</dbReference>
<dbReference type="KEGG" id="cci:CC1G_07477"/>
<evidence type="ECO:0000256" key="3">
    <source>
        <dbReference type="PROSITE-ProRule" id="PRU00221"/>
    </source>
</evidence>
<dbReference type="Pfam" id="PF00400">
    <property type="entry name" value="WD40"/>
    <property type="match status" value="2"/>
</dbReference>
<dbReference type="InterPro" id="IPR015943">
    <property type="entry name" value="WD40/YVTN_repeat-like_dom_sf"/>
</dbReference>
<dbReference type="PANTHER" id="PTHR22838:SF0">
    <property type="entry name" value="WD REPEAT-CONTAINING PROTEIN 26"/>
    <property type="match status" value="1"/>
</dbReference>
<keyword evidence="1 3" id="KW-0853">WD repeat</keyword>
<evidence type="ECO:0000313" key="7">
    <source>
        <dbReference type="Proteomes" id="UP000001861"/>
    </source>
</evidence>
<feature type="compositionally biased region" description="Polar residues" evidence="4">
    <location>
        <begin position="1051"/>
        <end position="1060"/>
    </location>
</feature>
<feature type="region of interest" description="Disordered" evidence="4">
    <location>
        <begin position="1045"/>
        <end position="1081"/>
    </location>
</feature>
<dbReference type="RefSeq" id="XP_001832106.2">
    <property type="nucleotide sequence ID" value="XM_001832054.2"/>
</dbReference>
<evidence type="ECO:0008006" key="8">
    <source>
        <dbReference type="Google" id="ProtNLM"/>
    </source>
</evidence>
<accession>A8NBA7</accession>
<dbReference type="STRING" id="240176.A8NBA7"/>
<dbReference type="VEuPathDB" id="FungiDB:CC1G_07477"/>
<dbReference type="OMA" id="AVNSFWF"/>
<feature type="region of interest" description="Disordered" evidence="4">
    <location>
        <begin position="1"/>
        <end position="26"/>
    </location>
</feature>
<dbReference type="PROSITE" id="PS50082">
    <property type="entry name" value="WD_REPEATS_2"/>
    <property type="match status" value="2"/>
</dbReference>
<dbReference type="GeneID" id="6008590"/>
<dbReference type="InParanoid" id="A8NBA7"/>
<comment type="caution">
    <text evidence="6">The sequence shown here is derived from an EMBL/GenBank/DDBJ whole genome shotgun (WGS) entry which is preliminary data.</text>
</comment>
<dbReference type="SUPFAM" id="SSF50978">
    <property type="entry name" value="WD40 repeat-like"/>
    <property type="match status" value="1"/>
</dbReference>
<feature type="transmembrane region" description="Helical" evidence="5">
    <location>
        <begin position="396"/>
        <end position="420"/>
    </location>
</feature>
<feature type="compositionally biased region" description="Polar residues" evidence="4">
    <location>
        <begin position="554"/>
        <end position="570"/>
    </location>
</feature>
<proteinExistence type="predicted"/>
<keyword evidence="7" id="KW-1185">Reference proteome</keyword>
<dbReference type="OrthoDB" id="972532at2759"/>
<dbReference type="InterPro" id="IPR036322">
    <property type="entry name" value="WD40_repeat_dom_sf"/>
</dbReference>
<dbReference type="EMBL" id="AACS02000009">
    <property type="protein sequence ID" value="EAU89752.2"/>
    <property type="molecule type" value="Genomic_DNA"/>
</dbReference>
<feature type="repeat" description="WD" evidence="3">
    <location>
        <begin position="680"/>
        <end position="713"/>
    </location>
</feature>
<protein>
    <recommendedName>
        <fullName evidence="8">WD40 repeat-like protein</fullName>
    </recommendedName>
</protein>
<sequence length="1081" mass="119262">MDSTEQLPVPPTSATSSNGRQSPSNRTETILSLVEMLLQEGALKSEASKAQAPSFEDDRDVPSVDEHIQAAGADAFNRFQRSVNSLDKELRNFANAARQLGSSVAILASGFHLRERLAQLLFLYRENAADLFPRKVSHVVRENANGVDSGVYPGSRKRPRTLRGKAPHLHVPRPTVTENLDPEDFPEQLELLARDVRTFLNCLNEFPEFTDEAVNASILSFEGDLRYWASCLREYSGQFRYPAVQRYIHELSQEIKEHLDTITSSLRMFIEVGVPTIRFAQKHGSNNLLNLSTIATFFSAVTATTLQFSFERAELPDEQAVNTFWFASLVFSIAAAVNSLLGLTWKQAMYRSPGHRVPWWVLIWIKRSPLVFLVLSVACFSIGLCLFAYSSHQGPVTSTVTTVLTAFTSFGLAAVSAWFASERWAFARHRGQKWLSDVLNETVEEFIRLPGINWIYKACAFLSRHLVRFGHICHQISSTIKDIGASCIHRRSDEKSDDLEANGIPKSATLPVAFTPEPSRSTRFSADTLVSPTVESVPSSKPPPLPANFPLSPQSNDVGTGPTSAVTSITSPSSPNPPAPPSHGRLLWKNAIKTVKIHQQQSALAAQASAAEGEASTSTSPPVVGRFPVRRRTTSSTGTGSGLPLNEKKKTLVPEPIAVVKSRISSLVPKLSMMEATQDLSAHTALVRHLQFSPDGRYLATSSWDRTSVIFKVGDPCVQHRVLAHTQGFVGQVAWSPTGNILLTKLPRGIKIWIADSSHSDLLSINAERICTKPINRNVAVETLTWMPDGQSFLSVEESTVTKMNLQGRVLEQYDFGNIKLHDVAVTPDSARLVGVGPLLASPTGLQPSKSRVEKRLVVYNLEMKQVESQVPVLNDVRDITISQNIRGDWIALISYENKAPPQLWKIELVRDRENMSSVARLTLRHTYMPKVSVDFAGPSYFGGKNNELVLCPGKAGDIHIWDQESGALLHLIKGQAHGGDMTCLAWNHSADDPFMFATGSHDGAVRIWTRLGSEVEVPVHDTRPTIPFPLPYYKYAIERTDSPDNVLPDNVSTHSTQGSVRERGRRPRALSFSSSASSKL</sequence>
<feature type="region of interest" description="Disordered" evidence="4">
    <location>
        <begin position="509"/>
        <end position="582"/>
    </location>
</feature>
<feature type="compositionally biased region" description="Low complexity" evidence="4">
    <location>
        <begin position="1072"/>
        <end position="1081"/>
    </location>
</feature>
<dbReference type="AlphaFoldDB" id="A8NBA7"/>
<feature type="compositionally biased region" description="Low complexity" evidence="4">
    <location>
        <begin position="529"/>
        <end position="539"/>
    </location>
</feature>
<feature type="repeat" description="WD" evidence="3">
    <location>
        <begin position="975"/>
        <end position="1009"/>
    </location>
</feature>
<dbReference type="InterPro" id="IPR051350">
    <property type="entry name" value="WD_repeat-ST_regulator"/>
</dbReference>
<keyword evidence="5" id="KW-0812">Transmembrane</keyword>
<feature type="transmembrane region" description="Helical" evidence="5">
    <location>
        <begin position="322"/>
        <end position="343"/>
    </location>
</feature>
<dbReference type="SMART" id="SM00320">
    <property type="entry name" value="WD40"/>
    <property type="match status" value="3"/>
</dbReference>
<evidence type="ECO:0000256" key="2">
    <source>
        <dbReference type="ARBA" id="ARBA00022737"/>
    </source>
</evidence>